<dbReference type="RefSeq" id="WP_126704232.1">
    <property type="nucleotide sequence ID" value="NZ_CP034593.1"/>
</dbReference>
<feature type="compositionally biased region" description="Low complexity" evidence="1">
    <location>
        <begin position="395"/>
        <end position="442"/>
    </location>
</feature>
<sequence length="525" mass="51956">MGAIENIARAESFSPGSVYGRTAEYRSVKRELSDIADRLTGLIGNMGIEGNAARAIDESITNLVDQIRERSENVNQLADARNTATSGGDTAGERSKSIQPRVIDAETMMQSEDPKTVMQGEQLYMRLDIEAQGALSALAARTSQAIGQLPAVFPETAPVSQGGGSQASLQRTSSVSPGASSGPAIRPSQSATNWMPQAAELSNNPASAGSRASLTNSPVTPVASTNPGFQPADATANTGAVGEHVSQPIENGFEVTNTPAPVATPGKAFTATTAPFDASQHDGFGVAKAAAGAAALPAMAKAVSRAQGAMKANTRGGATARSAGAPARGATPRGAGAPARASGRSGATTRAASPTSRGGLAPRSGQGAATRAGTPARGASPRAGAGAPARGGSGASSRSAAARGAAPARGTASARGGAPAARGSAARGATGAGRPAQAKGTAGARGAGAAKGAGSRSGVTAPRQQATGRGAAHGRGMMGRPVSARGNSKKDKSAQAGFETFVATELTDDTTVTFIEAGHREPDFD</sequence>
<name>A0A3Q9G2G1_9ACTO</name>
<organism evidence="2 3">
    <name type="scientific">Flaviflexus ciconiae</name>
    <dbReference type="NCBI Taxonomy" id="2496867"/>
    <lineage>
        <taxon>Bacteria</taxon>
        <taxon>Bacillati</taxon>
        <taxon>Actinomycetota</taxon>
        <taxon>Actinomycetes</taxon>
        <taxon>Actinomycetales</taxon>
        <taxon>Actinomycetaceae</taxon>
        <taxon>Flaviflexus</taxon>
    </lineage>
</organism>
<protein>
    <submittedName>
        <fullName evidence="2">Uncharacterized protein</fullName>
    </submittedName>
</protein>
<gene>
    <name evidence="2" type="ORF">EJ997_08865</name>
</gene>
<evidence type="ECO:0000313" key="2">
    <source>
        <dbReference type="EMBL" id="AZQ77429.1"/>
    </source>
</evidence>
<dbReference type="Proteomes" id="UP000280344">
    <property type="component" value="Chromosome"/>
</dbReference>
<feature type="region of interest" description="Disordered" evidence="1">
    <location>
        <begin position="74"/>
        <end position="96"/>
    </location>
</feature>
<evidence type="ECO:0000256" key="1">
    <source>
        <dbReference type="SAM" id="MobiDB-lite"/>
    </source>
</evidence>
<feature type="compositionally biased region" description="Low complexity" evidence="1">
    <location>
        <begin position="365"/>
        <end position="388"/>
    </location>
</feature>
<feature type="compositionally biased region" description="Low complexity" evidence="1">
    <location>
        <begin position="173"/>
        <end position="184"/>
    </location>
</feature>
<dbReference type="OrthoDB" id="10007347at2"/>
<evidence type="ECO:0000313" key="3">
    <source>
        <dbReference type="Proteomes" id="UP000280344"/>
    </source>
</evidence>
<dbReference type="AlphaFoldDB" id="A0A3Q9G2G1"/>
<dbReference type="KEGG" id="flh:EJ997_08865"/>
<accession>A0A3Q9G2G1</accession>
<feature type="compositionally biased region" description="Polar residues" evidence="1">
    <location>
        <begin position="187"/>
        <end position="228"/>
    </location>
</feature>
<proteinExistence type="predicted"/>
<feature type="region of interest" description="Disordered" evidence="1">
    <location>
        <begin position="157"/>
        <end position="239"/>
    </location>
</feature>
<reference evidence="2 3" key="1">
    <citation type="submission" date="2018-12" db="EMBL/GenBank/DDBJ databases">
        <title>Complete genome sequence of Flaviflexus sp. H23T48.</title>
        <authorList>
            <person name="Bae J.-W."/>
            <person name="Lee J.-Y."/>
        </authorList>
    </citation>
    <scope>NUCLEOTIDE SEQUENCE [LARGE SCALE GENOMIC DNA]</scope>
    <source>
        <strain evidence="2 3">H23T48</strain>
    </source>
</reference>
<dbReference type="EMBL" id="CP034593">
    <property type="protein sequence ID" value="AZQ77429.1"/>
    <property type="molecule type" value="Genomic_DNA"/>
</dbReference>
<feature type="compositionally biased region" description="Low complexity" evidence="1">
    <location>
        <begin position="314"/>
        <end position="347"/>
    </location>
</feature>
<keyword evidence="3" id="KW-1185">Reference proteome</keyword>
<feature type="region of interest" description="Disordered" evidence="1">
    <location>
        <begin position="312"/>
        <end position="495"/>
    </location>
</feature>